<dbReference type="EMBL" id="BARW01018703">
    <property type="protein sequence ID" value="GAJ01493.1"/>
    <property type="molecule type" value="Genomic_DNA"/>
</dbReference>
<feature type="non-terminal residue" evidence="1">
    <location>
        <position position="1"/>
    </location>
</feature>
<protein>
    <recommendedName>
        <fullName evidence="2">Integrase catalytic domain-containing protein</fullName>
    </recommendedName>
</protein>
<sequence length="224" mass="25510">ILRLQSQGISQRTIAISLSCSRNTVSKVLKRAEELNVSWPLKKPFTDGELQELLFPKIKIPSKRKRPDCEYIHKEMAKSGVTLSLLWHEYCEACRLSNEAPLMYSQFCHYYQQYVKKTRATMHVIRKPGEQLEVDWAGQTASIIDRDTGEIIDAYVFVGVLASSGYAYVEAFLSQNLECWITAHVNMYQFFGGVTRILIPDNLKTGVDKASCGIHRLSIKPTMN</sequence>
<dbReference type="PANTHER" id="PTHR35004">
    <property type="entry name" value="TRANSPOSASE RV3428C-RELATED"/>
    <property type="match status" value="1"/>
</dbReference>
<reference evidence="1" key="1">
    <citation type="journal article" date="2014" name="Front. Microbiol.">
        <title>High frequency of phylogenetically diverse reductive dehalogenase-homologous genes in deep subseafloor sedimentary metagenomes.</title>
        <authorList>
            <person name="Kawai M."/>
            <person name="Futagami T."/>
            <person name="Toyoda A."/>
            <person name="Takaki Y."/>
            <person name="Nishi S."/>
            <person name="Hori S."/>
            <person name="Arai W."/>
            <person name="Tsubouchi T."/>
            <person name="Morono Y."/>
            <person name="Uchiyama I."/>
            <person name="Ito T."/>
            <person name="Fujiyama A."/>
            <person name="Inagaki F."/>
            <person name="Takami H."/>
        </authorList>
    </citation>
    <scope>NUCLEOTIDE SEQUENCE</scope>
    <source>
        <strain evidence="1">Expedition CK06-06</strain>
    </source>
</reference>
<name>X1T841_9ZZZZ</name>
<evidence type="ECO:0000313" key="1">
    <source>
        <dbReference type="EMBL" id="GAJ01493.1"/>
    </source>
</evidence>
<comment type="caution">
    <text evidence="1">The sequence shown here is derived from an EMBL/GenBank/DDBJ whole genome shotgun (WGS) entry which is preliminary data.</text>
</comment>
<dbReference type="PANTHER" id="PTHR35004:SF8">
    <property type="entry name" value="TRANSPOSASE RV3428C-RELATED"/>
    <property type="match status" value="1"/>
</dbReference>
<gene>
    <name evidence="1" type="ORF">S12H4_31965</name>
</gene>
<dbReference type="AlphaFoldDB" id="X1T841"/>
<accession>X1T841</accession>
<evidence type="ECO:0008006" key="2">
    <source>
        <dbReference type="Google" id="ProtNLM"/>
    </source>
</evidence>
<organism evidence="1">
    <name type="scientific">marine sediment metagenome</name>
    <dbReference type="NCBI Taxonomy" id="412755"/>
    <lineage>
        <taxon>unclassified sequences</taxon>
        <taxon>metagenomes</taxon>
        <taxon>ecological metagenomes</taxon>
    </lineage>
</organism>
<proteinExistence type="predicted"/>